<sequence>MAACFPGDENESSVKVGLKSDFKENENETGFNGSLSQDASTLNITLATDADGWDKAVNGQLLIQLAQDTRVKLIGFVPKSTPQQKEHAGSLKIELVDAKDIPGYPPVELLAYPPDSLDIDILIIHSYGRNLGRQAHIIRETKKCKWVHVVHTVSEELEKFLEKSASHAVLQESEHELQTTLCERADLVIAIGPKVTEAYKSALRFSGRDKNVIDLTPGITEEFLGVRQGIENAGEKFRVLISGSSKYFKVKGCDIAAKAIKLVQDSSFHLLFVGQPNDNMAELEQALLKEGIDLNQLTVRKNSGDTEFWRRFTL</sequence>
<protein>
    <submittedName>
        <fullName evidence="1">Uncharacterized protein</fullName>
    </submittedName>
</protein>
<evidence type="ECO:0000313" key="2">
    <source>
        <dbReference type="Proteomes" id="UP001163046"/>
    </source>
</evidence>
<evidence type="ECO:0000313" key="1">
    <source>
        <dbReference type="EMBL" id="KAJ7360237.1"/>
    </source>
</evidence>
<accession>A0A9W9YNK7</accession>
<name>A0A9W9YNK7_9CNID</name>
<dbReference type="SUPFAM" id="SSF53756">
    <property type="entry name" value="UDP-Glycosyltransferase/glycogen phosphorylase"/>
    <property type="match status" value="1"/>
</dbReference>
<proteinExistence type="predicted"/>
<organism evidence="1 2">
    <name type="scientific">Desmophyllum pertusum</name>
    <dbReference type="NCBI Taxonomy" id="174260"/>
    <lineage>
        <taxon>Eukaryota</taxon>
        <taxon>Metazoa</taxon>
        <taxon>Cnidaria</taxon>
        <taxon>Anthozoa</taxon>
        <taxon>Hexacorallia</taxon>
        <taxon>Scleractinia</taxon>
        <taxon>Caryophylliina</taxon>
        <taxon>Caryophylliidae</taxon>
        <taxon>Desmophyllum</taxon>
    </lineage>
</organism>
<keyword evidence="2" id="KW-1185">Reference proteome</keyword>
<comment type="caution">
    <text evidence="1">The sequence shown here is derived from an EMBL/GenBank/DDBJ whole genome shotgun (WGS) entry which is preliminary data.</text>
</comment>
<dbReference type="EMBL" id="MU827310">
    <property type="protein sequence ID" value="KAJ7360237.1"/>
    <property type="molecule type" value="Genomic_DNA"/>
</dbReference>
<reference evidence="1" key="1">
    <citation type="submission" date="2023-01" db="EMBL/GenBank/DDBJ databases">
        <title>Genome assembly of the deep-sea coral Lophelia pertusa.</title>
        <authorList>
            <person name="Herrera S."/>
            <person name="Cordes E."/>
        </authorList>
    </citation>
    <scope>NUCLEOTIDE SEQUENCE</scope>
    <source>
        <strain evidence="1">USNM1676648</strain>
        <tissue evidence="1">Polyp</tissue>
    </source>
</reference>
<dbReference type="Pfam" id="PF20706">
    <property type="entry name" value="GT4-conflict"/>
    <property type="match status" value="1"/>
</dbReference>
<gene>
    <name evidence="1" type="ORF">OS493_016865</name>
</gene>
<dbReference type="AlphaFoldDB" id="A0A9W9YNK7"/>
<dbReference type="Proteomes" id="UP001163046">
    <property type="component" value="Unassembled WGS sequence"/>
</dbReference>
<dbReference type="OrthoDB" id="5985179at2759"/>